<dbReference type="STRING" id="66969.Lwal_0417"/>
<keyword evidence="2" id="KW-1185">Reference proteome</keyword>
<dbReference type="Proteomes" id="UP000054729">
    <property type="component" value="Unassembled WGS sequence"/>
</dbReference>
<reference evidence="1 2" key="1">
    <citation type="submission" date="2015-11" db="EMBL/GenBank/DDBJ databases">
        <title>Genomic analysis of 38 Legionella species identifies large and diverse effector repertoires.</title>
        <authorList>
            <person name="Burstein D."/>
            <person name="Amaro F."/>
            <person name="Zusman T."/>
            <person name="Lifshitz Z."/>
            <person name="Cohen O."/>
            <person name="Gilbert J.A."/>
            <person name="Pupko T."/>
            <person name="Shuman H.A."/>
            <person name="Segal G."/>
        </authorList>
    </citation>
    <scope>NUCLEOTIDE SEQUENCE [LARGE SCALE GENOMIC DNA]</scope>
    <source>
        <strain evidence="1 2">ATCC 51914</strain>
    </source>
</reference>
<dbReference type="PATRIC" id="fig|66969.6.peg.449"/>
<protein>
    <submittedName>
        <fullName evidence="1">Uncharacterized protein</fullName>
    </submittedName>
</protein>
<proteinExistence type="predicted"/>
<dbReference type="AlphaFoldDB" id="A0A0W1ANL8"/>
<accession>A0A0W1ANL8</accession>
<organism evidence="1 2">
    <name type="scientific">Legionella waltersii</name>
    <dbReference type="NCBI Taxonomy" id="66969"/>
    <lineage>
        <taxon>Bacteria</taxon>
        <taxon>Pseudomonadati</taxon>
        <taxon>Pseudomonadota</taxon>
        <taxon>Gammaproteobacteria</taxon>
        <taxon>Legionellales</taxon>
        <taxon>Legionellaceae</taxon>
        <taxon>Legionella</taxon>
    </lineage>
</organism>
<comment type="caution">
    <text evidence="1">The sequence shown here is derived from an EMBL/GenBank/DDBJ whole genome shotgun (WGS) entry which is preliminary data.</text>
</comment>
<dbReference type="RefSeq" id="WP_058479266.1">
    <property type="nucleotide sequence ID" value="NZ_CAAAIQ010000003.1"/>
</dbReference>
<gene>
    <name evidence="1" type="ORF">Lwal_0417</name>
</gene>
<name>A0A0W1ANL8_9GAMM</name>
<dbReference type="EMBL" id="LNZB01000006">
    <property type="protein sequence ID" value="KTD82939.1"/>
    <property type="molecule type" value="Genomic_DNA"/>
</dbReference>
<sequence>MKKATKILPAFNTSVLYSLTQTSTSSLFAGSSLSFEFFRLSNTPKESSLSDLTSSLPSAPDLAYRGSHGSREAIEALQTDCLGKSSVQDKKASSLSLPSYVRDNNSRYFFSLTPCRTTVQPYAAGLSLIPCKGVIWVTGLPKVFVRPQKLLHLNRPMFEKDDQIQVDGTSLDEARTFQSITTMTERNNELTAVVGTSSKENWSLKPSRDVMSLIQVCGPGRILSRFMSSSQPFKIKEWHNPQFARRVWALDIVTAPRTDYDMMNKNAKQLKLITPGSRLLTLEDACAICSVPELESLNDSHTVGETLQFNQVPKHIPVGDARQLSKFLLSQIEKSATLQAIVSAYRFTI</sequence>
<evidence type="ECO:0000313" key="1">
    <source>
        <dbReference type="EMBL" id="KTD82939.1"/>
    </source>
</evidence>
<dbReference type="OrthoDB" id="5636194at2"/>
<evidence type="ECO:0000313" key="2">
    <source>
        <dbReference type="Proteomes" id="UP000054729"/>
    </source>
</evidence>